<evidence type="ECO:0000256" key="4">
    <source>
        <dbReference type="ARBA" id="ARBA00023002"/>
    </source>
</evidence>
<dbReference type="InterPro" id="IPR017972">
    <property type="entry name" value="Cyt_P450_CS"/>
</dbReference>
<evidence type="ECO:0000256" key="7">
    <source>
        <dbReference type="PIRSR" id="PIRSR602401-1"/>
    </source>
</evidence>
<dbReference type="Pfam" id="PF00067">
    <property type="entry name" value="p450"/>
    <property type="match status" value="1"/>
</dbReference>
<keyword evidence="9" id="KW-0732">Signal</keyword>
<proteinExistence type="evidence at transcript level"/>
<gene>
    <name evidence="10" type="primary">CYP76F84</name>
</gene>
<sequence>MDYLSFLVCLLLAWLAIHLLLSTTKASGSVPKQLPPGPPPLPIVGNLLSLGTKPHVSMAEFTKTYGPIMILRLGQLPTVVISSASMAKEAVQRHDLSFSDRTITDAFRAFDHHLNSIVWLPPAAQWRNLRKICNSHVFSNSRLECSQNLRRNKVKDLISYIRKSSEAGTAVDIGQAAFTTTLNLLSSTFFSMDLGDPSSEIAREFRHLVRGLLEEGGKPNLSNYFPMLRWLDPQGIRRRTGVHFKKMIDLFNTIIDQRMQGRKPTNSMQDNDVLDALLGINQEKTADIDPSKIPHLLLDLFTAGTDTTSSTLEWAMAELLHNPEKLKKAQAEIEQIVGRTKPVEESDIPRLPYLQAVIKETFRLHPAVPFNFRRSDSDVNLCGFTVPKNAQVLMNFWAIGRDPEFWDNPNLFKPERFLGSEIDVKGRDFELIPFGAGRRICPGLPLAIRMLHLMLGSLIHEFNWKLEEGISPATMDMEEKFGFTLEKSQRLRAIPVPP</sequence>
<dbReference type="GO" id="GO:0005506">
    <property type="term" value="F:iron ion binding"/>
    <property type="evidence" value="ECO:0007669"/>
    <property type="project" value="InterPro"/>
</dbReference>
<dbReference type="InterPro" id="IPR036396">
    <property type="entry name" value="Cyt_P450_sf"/>
</dbReference>
<dbReference type="InterPro" id="IPR002401">
    <property type="entry name" value="Cyt_P450_E_grp-I"/>
</dbReference>
<dbReference type="InterPro" id="IPR001128">
    <property type="entry name" value="Cyt_P450"/>
</dbReference>
<evidence type="ECO:0000256" key="2">
    <source>
        <dbReference type="ARBA" id="ARBA00022617"/>
    </source>
</evidence>
<protein>
    <submittedName>
        <fullName evidence="10">Cytochrome P450 76F84</fullName>
    </submittedName>
</protein>
<dbReference type="FunFam" id="1.10.630.10:FF:000007">
    <property type="entry name" value="Cytochrome P450 76C4"/>
    <property type="match status" value="1"/>
</dbReference>
<dbReference type="SUPFAM" id="SSF48264">
    <property type="entry name" value="Cytochrome P450"/>
    <property type="match status" value="1"/>
</dbReference>
<keyword evidence="4 8" id="KW-0560">Oxidoreductase</keyword>
<dbReference type="PRINTS" id="PR00463">
    <property type="entry name" value="EP450I"/>
</dbReference>
<reference evidence="10" key="1">
    <citation type="journal article" date="2016" name="PLoS ONE">
        <title>Tyrosine Hydroxylation in Betalain Pigment Biosynthesis Is Performed by Cytochrome P450 Enzymes in Beets (Beta vulgaris).</title>
        <authorList>
            <person name="Sunnadeniya R."/>
            <person name="Bean A."/>
            <person name="Brown M."/>
            <person name="Akhavan N."/>
            <person name="Hatlestad G."/>
            <person name="Gonzalez A."/>
            <person name="Symonds V.V."/>
            <person name="Lloyd A."/>
        </authorList>
    </citation>
    <scope>NUCLEOTIDE SEQUENCE</scope>
</reference>
<accession>A0A0X9RCZ9</accession>
<dbReference type="PANTHER" id="PTHR47950:SF4">
    <property type="entry name" value="GERANIOL 8-HYDROXYLASE-LIKE"/>
    <property type="match status" value="1"/>
</dbReference>
<dbReference type="PROSITE" id="PS00086">
    <property type="entry name" value="CYTOCHROME_P450"/>
    <property type="match status" value="1"/>
</dbReference>
<dbReference type="GO" id="GO:0016705">
    <property type="term" value="F:oxidoreductase activity, acting on paired donors, with incorporation or reduction of molecular oxygen"/>
    <property type="evidence" value="ECO:0007669"/>
    <property type="project" value="InterPro"/>
</dbReference>
<keyword evidence="2 7" id="KW-0349">Heme</keyword>
<evidence type="ECO:0000256" key="6">
    <source>
        <dbReference type="ARBA" id="ARBA00023033"/>
    </source>
</evidence>
<feature type="signal peptide" evidence="9">
    <location>
        <begin position="1"/>
        <end position="26"/>
    </location>
</feature>
<dbReference type="PANTHER" id="PTHR47950">
    <property type="entry name" value="CYTOCHROME P450, FAMILY 76, SUBFAMILY C, POLYPEPTIDE 5-RELATED"/>
    <property type="match status" value="1"/>
</dbReference>
<keyword evidence="6 8" id="KW-0503">Monooxygenase</keyword>
<evidence type="ECO:0000256" key="8">
    <source>
        <dbReference type="RuleBase" id="RU000461"/>
    </source>
</evidence>
<keyword evidence="5 7" id="KW-0408">Iron</keyword>
<feature type="chain" id="PRO_5007072369" evidence="9">
    <location>
        <begin position="27"/>
        <end position="498"/>
    </location>
</feature>
<evidence type="ECO:0000313" key="10">
    <source>
        <dbReference type="EMBL" id="AMA07823.1"/>
    </source>
</evidence>
<dbReference type="CDD" id="cd11073">
    <property type="entry name" value="CYP76-like"/>
    <property type="match status" value="1"/>
</dbReference>
<keyword evidence="3 7" id="KW-0479">Metal-binding</keyword>
<organism evidence="10">
    <name type="scientific">Mollugo verticillata</name>
    <name type="common">Green carpetweed</name>
    <dbReference type="NCBI Taxonomy" id="3592"/>
    <lineage>
        <taxon>Eukaryota</taxon>
        <taxon>Viridiplantae</taxon>
        <taxon>Streptophyta</taxon>
        <taxon>Embryophyta</taxon>
        <taxon>Tracheophyta</taxon>
        <taxon>Spermatophyta</taxon>
        <taxon>Magnoliopsida</taxon>
        <taxon>eudicotyledons</taxon>
        <taxon>Gunneridae</taxon>
        <taxon>Pentapetalae</taxon>
        <taxon>Caryophyllales</taxon>
        <taxon>Molluginaceae</taxon>
        <taxon>Mollugo</taxon>
    </lineage>
</organism>
<dbReference type="PRINTS" id="PR00385">
    <property type="entry name" value="P450"/>
</dbReference>
<evidence type="ECO:0000256" key="1">
    <source>
        <dbReference type="ARBA" id="ARBA00010617"/>
    </source>
</evidence>
<evidence type="ECO:0000256" key="9">
    <source>
        <dbReference type="SAM" id="SignalP"/>
    </source>
</evidence>
<evidence type="ECO:0000256" key="3">
    <source>
        <dbReference type="ARBA" id="ARBA00022723"/>
    </source>
</evidence>
<dbReference type="GO" id="GO:0020037">
    <property type="term" value="F:heme binding"/>
    <property type="evidence" value="ECO:0007669"/>
    <property type="project" value="InterPro"/>
</dbReference>
<feature type="binding site" description="axial binding residue" evidence="7">
    <location>
        <position position="441"/>
    </location>
    <ligand>
        <name>heme</name>
        <dbReference type="ChEBI" id="CHEBI:30413"/>
    </ligand>
    <ligandPart>
        <name>Fe</name>
        <dbReference type="ChEBI" id="CHEBI:18248"/>
    </ligandPart>
</feature>
<dbReference type="EMBL" id="KR779856">
    <property type="protein sequence ID" value="AMA07823.1"/>
    <property type="molecule type" value="mRNA"/>
</dbReference>
<comment type="similarity">
    <text evidence="1 8">Belongs to the cytochrome P450 family.</text>
</comment>
<comment type="cofactor">
    <cofactor evidence="7">
        <name>heme</name>
        <dbReference type="ChEBI" id="CHEBI:30413"/>
    </cofactor>
</comment>
<name>A0A0X9RCZ9_MOLVE</name>
<dbReference type="Gene3D" id="1.10.630.10">
    <property type="entry name" value="Cytochrome P450"/>
    <property type="match status" value="1"/>
</dbReference>
<dbReference type="GO" id="GO:0004497">
    <property type="term" value="F:monooxygenase activity"/>
    <property type="evidence" value="ECO:0007669"/>
    <property type="project" value="UniProtKB-KW"/>
</dbReference>
<dbReference type="AlphaFoldDB" id="A0A0X9RCZ9"/>
<evidence type="ECO:0000256" key="5">
    <source>
        <dbReference type="ARBA" id="ARBA00023004"/>
    </source>
</evidence>